<feature type="region of interest" description="Disordered" evidence="1">
    <location>
        <begin position="1"/>
        <end position="30"/>
    </location>
</feature>
<sequence>MKRWREKWNDGGRSETIGGRIETMEGEVER</sequence>
<dbReference type="EMBL" id="JAUSUA010000005">
    <property type="protein sequence ID" value="MDQ0208427.1"/>
    <property type="molecule type" value="Genomic_DNA"/>
</dbReference>
<evidence type="ECO:0000256" key="1">
    <source>
        <dbReference type="SAM" id="MobiDB-lite"/>
    </source>
</evidence>
<proteinExistence type="predicted"/>
<dbReference type="Proteomes" id="UP001225034">
    <property type="component" value="Unassembled WGS sequence"/>
</dbReference>
<comment type="caution">
    <text evidence="2">The sequence shown here is derived from an EMBL/GenBank/DDBJ whole genome shotgun (WGS) entry which is preliminary data.</text>
</comment>
<accession>A0ABT9YKN2</accession>
<evidence type="ECO:0000313" key="2">
    <source>
        <dbReference type="EMBL" id="MDQ0208427.1"/>
    </source>
</evidence>
<name>A0ABT9YKN2_9BACI</name>
<keyword evidence="3" id="KW-1185">Reference proteome</keyword>
<organism evidence="2 3">
    <name type="scientific">Alkalicoccobacillus murimartini</name>
    <dbReference type="NCBI Taxonomy" id="171685"/>
    <lineage>
        <taxon>Bacteria</taxon>
        <taxon>Bacillati</taxon>
        <taxon>Bacillota</taxon>
        <taxon>Bacilli</taxon>
        <taxon>Bacillales</taxon>
        <taxon>Bacillaceae</taxon>
        <taxon>Alkalicoccobacillus</taxon>
    </lineage>
</organism>
<protein>
    <submittedName>
        <fullName evidence="2">Uncharacterized protein</fullName>
    </submittedName>
</protein>
<evidence type="ECO:0000313" key="3">
    <source>
        <dbReference type="Proteomes" id="UP001225034"/>
    </source>
</evidence>
<reference evidence="2 3" key="1">
    <citation type="submission" date="2023-07" db="EMBL/GenBank/DDBJ databases">
        <title>Genomic Encyclopedia of Type Strains, Phase IV (KMG-IV): sequencing the most valuable type-strain genomes for metagenomic binning, comparative biology and taxonomic classification.</title>
        <authorList>
            <person name="Goeker M."/>
        </authorList>
    </citation>
    <scope>NUCLEOTIDE SEQUENCE [LARGE SCALE GENOMIC DNA]</scope>
    <source>
        <strain evidence="2 3">DSM 19154</strain>
    </source>
</reference>
<gene>
    <name evidence="2" type="ORF">J2S05_003238</name>
</gene>
<feature type="compositionally biased region" description="Basic and acidic residues" evidence="1">
    <location>
        <begin position="1"/>
        <end position="13"/>
    </location>
</feature>